<feature type="region of interest" description="Disordered" evidence="7">
    <location>
        <begin position="595"/>
        <end position="627"/>
    </location>
</feature>
<keyword evidence="4" id="KW-0249">Electron transport</keyword>
<feature type="transmembrane region" description="Helical" evidence="8">
    <location>
        <begin position="346"/>
        <end position="366"/>
    </location>
</feature>
<dbReference type="Pfam" id="PF16010">
    <property type="entry name" value="CDH-cyt"/>
    <property type="match status" value="1"/>
</dbReference>
<dbReference type="AlphaFoldDB" id="A0A1J7J764"/>
<dbReference type="STRING" id="1408157.A0A1J7J764"/>
<keyword evidence="12" id="KW-1185">Reference proteome</keyword>
<sequence>MADLSPLHLGAGVAAQGGTLRYCPGNAAGVCYSVGVPAASAASDSGNIYFQISAPTTYQWVALGTGTGMAGSDIFVMYQDGSGNVTLSPRLGTNHVMPTLDTAADAARLTVLAGSGVSEDGSTMTANVACANCESWGSGGELDLKDAQSGWIGAWRRGSPIASTSRSASLVQHDDTVIFEFDLTKAAVTTDSNPFVAAADTGSGGGNSTGGSGSDSGGSGGGSSSDGSGVTVIGTNGNNSILVAHGVIMSIVFVILYPLGALLMPMLGRWYAHAGFQTVVWLLMWAGFGLGIKYARYLNILFDQAHTVLGTVVICLLVIQPALGYAHHRHFLTHGRRGLVSHAHIWYGRALMMLGVINGGLGLQLARASNSLIIAYSVVAGVMVLLYAIGKVLLSIRQKHGANPTRSRMRRGRKDEAGSCHLPSRCSRQFWRKPKTSQTNERPPPNSVNDVLPACVFPSVQLSTAHPPKCSPLFPEPWYVSIEPSMRFPQARSGVALRATANVNCVNQQSARAVSRVAQIQMRTFIVPTLARRADFVQELYLKELKAYKTPQVKDSDAAGHVATFSLPKPPKSPEEADLASSLKEYEAMAVEVEGQDAASQAPGAAAPVLEDWLVDEEEDDAHAAAH</sequence>
<accession>A0A1J7J764</accession>
<feature type="transmembrane region" description="Helical" evidence="8">
    <location>
        <begin position="308"/>
        <end position="326"/>
    </location>
</feature>
<evidence type="ECO:0000256" key="5">
    <source>
        <dbReference type="ARBA" id="ARBA00022989"/>
    </source>
</evidence>
<dbReference type="CDD" id="cd08760">
    <property type="entry name" value="Cyt_b561_FRRS1_like"/>
    <property type="match status" value="1"/>
</dbReference>
<dbReference type="GO" id="GO:0015986">
    <property type="term" value="P:proton motive force-driven ATP synthesis"/>
    <property type="evidence" value="ECO:0007669"/>
    <property type="project" value="InterPro"/>
</dbReference>
<evidence type="ECO:0000256" key="8">
    <source>
        <dbReference type="SAM" id="Phobius"/>
    </source>
</evidence>
<dbReference type="InterPro" id="IPR005018">
    <property type="entry name" value="DOMON_domain"/>
</dbReference>
<dbReference type="EMBL" id="KV875093">
    <property type="protein sequence ID" value="OIW35301.1"/>
    <property type="molecule type" value="Genomic_DNA"/>
</dbReference>
<dbReference type="InParanoid" id="A0A1J7J764"/>
<keyword evidence="2" id="KW-0813">Transport</keyword>
<feature type="transmembrane region" description="Helical" evidence="8">
    <location>
        <begin position="372"/>
        <end position="390"/>
    </location>
</feature>
<feature type="region of interest" description="Disordered" evidence="7">
    <location>
        <begin position="198"/>
        <end position="227"/>
    </location>
</feature>
<dbReference type="Gene3D" id="2.60.40.1210">
    <property type="entry name" value="Cellobiose dehydrogenase, cytochrome domain"/>
    <property type="match status" value="1"/>
</dbReference>
<dbReference type="Proteomes" id="UP000182658">
    <property type="component" value="Unassembled WGS sequence"/>
</dbReference>
<evidence type="ECO:0000313" key="11">
    <source>
        <dbReference type="EMBL" id="OIW35301.1"/>
    </source>
</evidence>
<dbReference type="SUPFAM" id="SSF49344">
    <property type="entry name" value="CBD9-like"/>
    <property type="match status" value="1"/>
</dbReference>
<dbReference type="InterPro" id="IPR006593">
    <property type="entry name" value="Cyt_b561/ferric_Rdtase_TM"/>
</dbReference>
<gene>
    <name evidence="11" type="ORF">CONLIGDRAFT_651388</name>
</gene>
<dbReference type="InterPro" id="IPR015920">
    <property type="entry name" value="Cellobiose_DH-like_cyt"/>
</dbReference>
<feature type="transmembrane region" description="Helical" evidence="8">
    <location>
        <begin position="270"/>
        <end position="288"/>
    </location>
</feature>
<keyword evidence="5 8" id="KW-1133">Transmembrane helix</keyword>
<dbReference type="PANTHER" id="PTHR47797">
    <property type="entry name" value="DEHYDROGENASE, PUTATIVE (AFU_ORTHOLOGUE AFUA_8G05805)-RELATED"/>
    <property type="match status" value="1"/>
</dbReference>
<dbReference type="Gene3D" id="1.20.120.1770">
    <property type="match status" value="1"/>
</dbReference>
<evidence type="ECO:0000256" key="2">
    <source>
        <dbReference type="ARBA" id="ARBA00022448"/>
    </source>
</evidence>
<dbReference type="PANTHER" id="PTHR47797:SF4">
    <property type="entry name" value="DOMON DOMAIN-CONTAINING PROTEIN"/>
    <property type="match status" value="1"/>
</dbReference>
<organism evidence="11 12">
    <name type="scientific">Coniochaeta ligniaria NRRL 30616</name>
    <dbReference type="NCBI Taxonomy" id="1408157"/>
    <lineage>
        <taxon>Eukaryota</taxon>
        <taxon>Fungi</taxon>
        <taxon>Dikarya</taxon>
        <taxon>Ascomycota</taxon>
        <taxon>Pezizomycotina</taxon>
        <taxon>Sordariomycetes</taxon>
        <taxon>Sordariomycetidae</taxon>
        <taxon>Coniochaetales</taxon>
        <taxon>Coniochaetaceae</taxon>
        <taxon>Coniochaeta</taxon>
    </lineage>
</organism>
<protein>
    <submittedName>
        <fullName evidence="11">CBD9-like protein</fullName>
    </submittedName>
</protein>
<feature type="domain" description="DOMON" evidence="9">
    <location>
        <begin position="60"/>
        <end position="246"/>
    </location>
</feature>
<comment type="subcellular location">
    <subcellularLocation>
        <location evidence="1">Membrane</location>
    </subcellularLocation>
</comment>
<dbReference type="CDD" id="cd09630">
    <property type="entry name" value="CDH_like_cytochrome"/>
    <property type="match status" value="1"/>
</dbReference>
<evidence type="ECO:0000256" key="1">
    <source>
        <dbReference type="ARBA" id="ARBA00004370"/>
    </source>
</evidence>
<reference evidence="11 12" key="1">
    <citation type="submission" date="2016-10" db="EMBL/GenBank/DDBJ databases">
        <title>Draft genome sequence of Coniochaeta ligniaria NRRL30616, a lignocellulolytic fungus for bioabatement of inhibitors in plant biomass hydrolysates.</title>
        <authorList>
            <consortium name="DOE Joint Genome Institute"/>
            <person name="Jimenez D.J."/>
            <person name="Hector R.E."/>
            <person name="Riley R."/>
            <person name="Sun H."/>
            <person name="Grigoriev I.V."/>
            <person name="Van Elsas J.D."/>
            <person name="Nichols N.N."/>
        </authorList>
    </citation>
    <scope>NUCLEOTIDE SEQUENCE [LARGE SCALE GENOMIC DNA]</scope>
    <source>
        <strain evidence="11 12">NRRL 30616</strain>
    </source>
</reference>
<evidence type="ECO:0000256" key="3">
    <source>
        <dbReference type="ARBA" id="ARBA00022692"/>
    </source>
</evidence>
<dbReference type="InterPro" id="IPR019711">
    <property type="entry name" value="ATP_synth_F0_suH"/>
</dbReference>
<evidence type="ECO:0000256" key="6">
    <source>
        <dbReference type="ARBA" id="ARBA00023136"/>
    </source>
</evidence>
<dbReference type="GO" id="GO:0016020">
    <property type="term" value="C:membrane"/>
    <property type="evidence" value="ECO:0007669"/>
    <property type="project" value="UniProtKB-SubCell"/>
</dbReference>
<evidence type="ECO:0000256" key="4">
    <source>
        <dbReference type="ARBA" id="ARBA00022982"/>
    </source>
</evidence>
<proteinExistence type="predicted"/>
<feature type="compositionally biased region" description="Gly residues" evidence="7">
    <location>
        <begin position="202"/>
        <end position="224"/>
    </location>
</feature>
<feature type="domain" description="Cytochrome b561" evidence="10">
    <location>
        <begin position="244"/>
        <end position="363"/>
    </location>
</feature>
<feature type="transmembrane region" description="Helical" evidence="8">
    <location>
        <begin position="242"/>
        <end position="263"/>
    </location>
</feature>
<dbReference type="Pfam" id="PF10775">
    <property type="entry name" value="ATP_sub_h"/>
    <property type="match status" value="1"/>
</dbReference>
<keyword evidence="3 8" id="KW-0812">Transmembrane</keyword>
<evidence type="ECO:0000256" key="7">
    <source>
        <dbReference type="SAM" id="MobiDB-lite"/>
    </source>
</evidence>
<name>A0A1J7J764_9PEZI</name>
<evidence type="ECO:0000313" key="12">
    <source>
        <dbReference type="Proteomes" id="UP000182658"/>
    </source>
</evidence>
<dbReference type="SMART" id="SM00664">
    <property type="entry name" value="DoH"/>
    <property type="match status" value="1"/>
</dbReference>
<evidence type="ECO:0000259" key="9">
    <source>
        <dbReference type="SMART" id="SM00664"/>
    </source>
</evidence>
<evidence type="ECO:0000259" key="10">
    <source>
        <dbReference type="SMART" id="SM00665"/>
    </source>
</evidence>
<dbReference type="OrthoDB" id="19261at2759"/>
<keyword evidence="6 8" id="KW-0472">Membrane</keyword>
<dbReference type="SMART" id="SM00665">
    <property type="entry name" value="B561"/>
    <property type="match status" value="1"/>
</dbReference>
<feature type="compositionally biased region" description="Low complexity" evidence="7">
    <location>
        <begin position="596"/>
        <end position="612"/>
    </location>
</feature>